<accession>A0A5C6X082</accession>
<dbReference type="Gene3D" id="3.40.1260.10">
    <property type="entry name" value="DsrEFH-like"/>
    <property type="match status" value="1"/>
</dbReference>
<keyword evidence="1" id="KW-0732">Signal</keyword>
<evidence type="ECO:0000313" key="3">
    <source>
        <dbReference type="Proteomes" id="UP000321046"/>
    </source>
</evidence>
<feature type="chain" id="PRO_5022980276" evidence="1">
    <location>
        <begin position="33"/>
        <end position="157"/>
    </location>
</feature>
<dbReference type="PANTHER" id="PTHR37691">
    <property type="entry name" value="BLR3518 PROTEIN"/>
    <property type="match status" value="1"/>
</dbReference>
<name>A0A5C6X082_9DELT</name>
<proteinExistence type="predicted"/>
<evidence type="ECO:0000313" key="2">
    <source>
        <dbReference type="EMBL" id="TXD31403.1"/>
    </source>
</evidence>
<dbReference type="RefSeq" id="WP_146977576.1">
    <property type="nucleotide sequence ID" value="NZ_VOSL01000148.1"/>
</dbReference>
<dbReference type="OrthoDB" id="5432020at2"/>
<reference evidence="2 3" key="1">
    <citation type="submission" date="2019-08" db="EMBL/GenBank/DDBJ databases">
        <title>Bradymonadales sp. TMQ2.</title>
        <authorList>
            <person name="Liang Q."/>
        </authorList>
    </citation>
    <scope>NUCLEOTIDE SEQUENCE [LARGE SCALE GENOMIC DNA]</scope>
    <source>
        <strain evidence="2 3">TMQ2</strain>
    </source>
</reference>
<dbReference type="Proteomes" id="UP000321046">
    <property type="component" value="Unassembled WGS sequence"/>
</dbReference>
<dbReference type="SUPFAM" id="SSF75169">
    <property type="entry name" value="DsrEFH-like"/>
    <property type="match status" value="1"/>
</dbReference>
<dbReference type="PANTHER" id="PTHR37691:SF1">
    <property type="entry name" value="BLR3518 PROTEIN"/>
    <property type="match status" value="1"/>
</dbReference>
<dbReference type="PROSITE" id="PS51257">
    <property type="entry name" value="PROKAR_LIPOPROTEIN"/>
    <property type="match status" value="1"/>
</dbReference>
<dbReference type="InterPro" id="IPR027396">
    <property type="entry name" value="DsrEFH-like"/>
</dbReference>
<protein>
    <submittedName>
        <fullName evidence="2">Uncharacterized protein</fullName>
    </submittedName>
</protein>
<evidence type="ECO:0000256" key="1">
    <source>
        <dbReference type="SAM" id="SignalP"/>
    </source>
</evidence>
<dbReference type="AlphaFoldDB" id="A0A5C6X082"/>
<feature type="signal peptide" evidence="1">
    <location>
        <begin position="1"/>
        <end position="32"/>
    </location>
</feature>
<dbReference type="EMBL" id="VOSL01000148">
    <property type="protein sequence ID" value="TXD31403.1"/>
    <property type="molecule type" value="Genomic_DNA"/>
</dbReference>
<gene>
    <name evidence="2" type="ORF">FRC96_21325</name>
</gene>
<organism evidence="2 3">
    <name type="scientific">Lujinxingia vulgaris</name>
    <dbReference type="NCBI Taxonomy" id="2600176"/>
    <lineage>
        <taxon>Bacteria</taxon>
        <taxon>Deltaproteobacteria</taxon>
        <taxon>Bradymonadales</taxon>
        <taxon>Lujinxingiaceae</taxon>
        <taxon>Lujinxingia</taxon>
    </lineage>
</organism>
<comment type="caution">
    <text evidence="2">The sequence shown here is derived from an EMBL/GenBank/DDBJ whole genome shotgun (WGS) entry which is preliminary data.</text>
</comment>
<sequence length="157" mass="16635">MRHPRHLTLALLTGTLLMVAGCATTASSTAGASPTSASPAEAAPSRTVLSVRTERHLQVALLTAHTLLEGDNPPTSRADVVACGPAVEALVEADITPELATQIERLTERGSRVVACGLSLEQFDVDVEALHPEVTVVDNAFVEIFRLQREGFLSIEL</sequence>